<proteinExistence type="predicted"/>
<keyword evidence="1" id="KW-0472">Membrane</keyword>
<sequence>MDYHNLKPLPTNDKVKKISSSFSVLRNAITILLVIISLFIAVIMVTTNISRITIIVLGIISIFIFWFALDNFHVNAPIIRKK</sequence>
<dbReference type="Proteomes" id="UP001224122">
    <property type="component" value="Unassembled WGS sequence"/>
</dbReference>
<evidence type="ECO:0000313" key="2">
    <source>
        <dbReference type="EMBL" id="MDQ0201203.1"/>
    </source>
</evidence>
<keyword evidence="1" id="KW-1133">Transmembrane helix</keyword>
<protein>
    <submittedName>
        <fullName evidence="2">Glucan phosphoethanolaminetransferase (Alkaline phosphatase superfamily)</fullName>
    </submittedName>
</protein>
<evidence type="ECO:0000256" key="1">
    <source>
        <dbReference type="SAM" id="Phobius"/>
    </source>
</evidence>
<feature type="transmembrane region" description="Helical" evidence="1">
    <location>
        <begin position="24"/>
        <end position="46"/>
    </location>
</feature>
<reference evidence="2 3" key="1">
    <citation type="submission" date="2023-07" db="EMBL/GenBank/DDBJ databases">
        <title>Genomic Encyclopedia of Type Strains, Phase IV (KMG-IV): sequencing the most valuable type-strain genomes for metagenomic binning, comparative biology and taxonomic classification.</title>
        <authorList>
            <person name="Goeker M."/>
        </authorList>
    </citation>
    <scope>NUCLEOTIDE SEQUENCE [LARGE SCALE GENOMIC DNA]</scope>
    <source>
        <strain evidence="2 3">DSM 27594</strain>
    </source>
</reference>
<gene>
    <name evidence="2" type="ORF">J2S10_004409</name>
</gene>
<feature type="transmembrane region" description="Helical" evidence="1">
    <location>
        <begin position="52"/>
        <end position="72"/>
    </location>
</feature>
<dbReference type="EMBL" id="JAUSTW010000008">
    <property type="protein sequence ID" value="MDQ0201203.1"/>
    <property type="molecule type" value="Genomic_DNA"/>
</dbReference>
<name>A0ABT9Y066_9BACI</name>
<organism evidence="2 3">
    <name type="scientific">Neobacillus ginsengisoli</name>
    <dbReference type="NCBI Taxonomy" id="904295"/>
    <lineage>
        <taxon>Bacteria</taxon>
        <taxon>Bacillati</taxon>
        <taxon>Bacillota</taxon>
        <taxon>Bacilli</taxon>
        <taxon>Bacillales</taxon>
        <taxon>Bacillaceae</taxon>
        <taxon>Neobacillus</taxon>
    </lineage>
</organism>
<accession>A0ABT9Y066</accession>
<evidence type="ECO:0000313" key="3">
    <source>
        <dbReference type="Proteomes" id="UP001224122"/>
    </source>
</evidence>
<comment type="caution">
    <text evidence="2">The sequence shown here is derived from an EMBL/GenBank/DDBJ whole genome shotgun (WGS) entry which is preliminary data.</text>
</comment>
<keyword evidence="1" id="KW-0812">Transmembrane</keyword>
<keyword evidence="3" id="KW-1185">Reference proteome</keyword>